<dbReference type="InterPro" id="IPR001041">
    <property type="entry name" value="2Fe-2S_ferredoxin-type"/>
</dbReference>
<feature type="chain" id="PRO_5047048652" evidence="9">
    <location>
        <begin position="19"/>
        <end position="270"/>
    </location>
</feature>
<gene>
    <name evidence="11" type="ORF">SO694_00161039</name>
</gene>
<name>A0ABR1G6E5_AURAN</name>
<protein>
    <submittedName>
        <fullName evidence="11">PFAM 2Fe-2S iron-sulfur cluster binding protein</fullName>
    </submittedName>
</protein>
<sequence length="270" mass="28443">MRSFGLALLPAVVVPFGGVPPGVSPHRRTVALRESYDVTLDLPDGQSVTFPCADDEFILDAAEEAGFELPASCRSGARAASTAALRAALRARRFGSAAAPPPAGACTVCQGRVTSGTVEHDDQSTLDDEQLAAGYTCAAPGAAGSFFRVFTGSAQARASGRLQRQRAPLPLAAVADAAPASAELWTYKMKVAESTLAMLKEVVEGRPDLVAKCDEMEALLHSSDHGAGAAAAPAGQPAEYTPFYSKDTGYTIWLNKNNPRNSYYEYDKKK</sequence>
<evidence type="ECO:0000313" key="11">
    <source>
        <dbReference type="EMBL" id="KAK7248557.1"/>
    </source>
</evidence>
<evidence type="ECO:0000256" key="5">
    <source>
        <dbReference type="ARBA" id="ARBA00022982"/>
    </source>
</evidence>
<organism evidence="11 12">
    <name type="scientific">Aureococcus anophagefferens</name>
    <name type="common">Harmful bloom alga</name>
    <dbReference type="NCBI Taxonomy" id="44056"/>
    <lineage>
        <taxon>Eukaryota</taxon>
        <taxon>Sar</taxon>
        <taxon>Stramenopiles</taxon>
        <taxon>Ochrophyta</taxon>
        <taxon>Pelagophyceae</taxon>
        <taxon>Pelagomonadales</taxon>
        <taxon>Pelagomonadaceae</taxon>
        <taxon>Aureococcus</taxon>
    </lineage>
</organism>
<comment type="similarity">
    <text evidence="1">Belongs to the 2Fe2S plant-type ferredoxin family.</text>
</comment>
<dbReference type="EMBL" id="JBBJCI010000093">
    <property type="protein sequence ID" value="KAK7248557.1"/>
    <property type="molecule type" value="Genomic_DNA"/>
</dbReference>
<evidence type="ECO:0000256" key="9">
    <source>
        <dbReference type="SAM" id="SignalP"/>
    </source>
</evidence>
<keyword evidence="4" id="KW-0479">Metal-binding</keyword>
<dbReference type="Proteomes" id="UP001363151">
    <property type="component" value="Unassembled WGS sequence"/>
</dbReference>
<keyword evidence="3" id="KW-0001">2Fe-2S</keyword>
<keyword evidence="5" id="KW-0249">Electron transport</keyword>
<feature type="domain" description="2Fe-2S ferredoxin-type" evidence="10">
    <location>
        <begin position="43"/>
        <end position="136"/>
    </location>
</feature>
<dbReference type="PANTHER" id="PTHR43112:SF3">
    <property type="entry name" value="FERREDOXIN-2, CHLOROPLASTIC"/>
    <property type="match status" value="1"/>
</dbReference>
<dbReference type="InterPro" id="IPR012675">
    <property type="entry name" value="Beta-grasp_dom_sf"/>
</dbReference>
<dbReference type="SUPFAM" id="SSF54292">
    <property type="entry name" value="2Fe-2S ferredoxin-like"/>
    <property type="match status" value="1"/>
</dbReference>
<evidence type="ECO:0000259" key="10">
    <source>
        <dbReference type="Pfam" id="PF00111"/>
    </source>
</evidence>
<evidence type="ECO:0000256" key="6">
    <source>
        <dbReference type="ARBA" id="ARBA00023004"/>
    </source>
</evidence>
<comment type="caution">
    <text evidence="11">The sequence shown here is derived from an EMBL/GenBank/DDBJ whole genome shotgun (WGS) entry which is preliminary data.</text>
</comment>
<evidence type="ECO:0000256" key="3">
    <source>
        <dbReference type="ARBA" id="ARBA00022714"/>
    </source>
</evidence>
<evidence type="ECO:0000256" key="1">
    <source>
        <dbReference type="ARBA" id="ARBA00007874"/>
    </source>
</evidence>
<dbReference type="Gene3D" id="3.10.20.30">
    <property type="match status" value="2"/>
</dbReference>
<proteinExistence type="inferred from homology"/>
<dbReference type="Pfam" id="PF00111">
    <property type="entry name" value="Fer2"/>
    <property type="match status" value="1"/>
</dbReference>
<evidence type="ECO:0000256" key="7">
    <source>
        <dbReference type="ARBA" id="ARBA00023014"/>
    </source>
</evidence>
<keyword evidence="9" id="KW-0732">Signal</keyword>
<keyword evidence="12" id="KW-1185">Reference proteome</keyword>
<comment type="cofactor">
    <cofactor evidence="8">
        <name>[2Fe-2S] cluster</name>
        <dbReference type="ChEBI" id="CHEBI:190135"/>
    </cofactor>
</comment>
<dbReference type="PANTHER" id="PTHR43112">
    <property type="entry name" value="FERREDOXIN"/>
    <property type="match status" value="1"/>
</dbReference>
<accession>A0ABR1G6E5</accession>
<dbReference type="CDD" id="cd00207">
    <property type="entry name" value="fer2"/>
    <property type="match status" value="1"/>
</dbReference>
<evidence type="ECO:0000256" key="8">
    <source>
        <dbReference type="ARBA" id="ARBA00034078"/>
    </source>
</evidence>
<feature type="signal peptide" evidence="9">
    <location>
        <begin position="1"/>
        <end position="18"/>
    </location>
</feature>
<keyword evidence="7" id="KW-0411">Iron-sulfur</keyword>
<evidence type="ECO:0000256" key="2">
    <source>
        <dbReference type="ARBA" id="ARBA00022448"/>
    </source>
</evidence>
<evidence type="ECO:0000256" key="4">
    <source>
        <dbReference type="ARBA" id="ARBA00022723"/>
    </source>
</evidence>
<dbReference type="InterPro" id="IPR036010">
    <property type="entry name" value="2Fe-2S_ferredoxin-like_sf"/>
</dbReference>
<reference evidence="11 12" key="1">
    <citation type="submission" date="2024-03" db="EMBL/GenBank/DDBJ databases">
        <title>Aureococcus anophagefferens CCMP1851 and Kratosvirus quantuckense: Draft genome of a second virus-susceptible host strain in the model system.</title>
        <authorList>
            <person name="Chase E."/>
            <person name="Truchon A.R."/>
            <person name="Schepens W."/>
            <person name="Wilhelm S.W."/>
        </authorList>
    </citation>
    <scope>NUCLEOTIDE SEQUENCE [LARGE SCALE GENOMIC DNA]</scope>
    <source>
        <strain evidence="11 12">CCMP1851</strain>
    </source>
</reference>
<keyword evidence="6" id="KW-0408">Iron</keyword>
<keyword evidence="2" id="KW-0813">Transport</keyword>
<evidence type="ECO:0000313" key="12">
    <source>
        <dbReference type="Proteomes" id="UP001363151"/>
    </source>
</evidence>